<feature type="compositionally biased region" description="Polar residues" evidence="1">
    <location>
        <begin position="37"/>
        <end position="51"/>
    </location>
</feature>
<feature type="region of interest" description="Disordered" evidence="1">
    <location>
        <begin position="18"/>
        <end position="51"/>
    </location>
</feature>
<evidence type="ECO:0000313" key="3">
    <source>
        <dbReference type="Proteomes" id="UP001216150"/>
    </source>
</evidence>
<protein>
    <submittedName>
        <fullName evidence="2">Uncharacterized protein</fullName>
    </submittedName>
</protein>
<accession>A0AAD6GN62</accession>
<evidence type="ECO:0000313" key="2">
    <source>
        <dbReference type="EMBL" id="KAJ5575235.1"/>
    </source>
</evidence>
<gene>
    <name evidence="2" type="ORF">N7450_009134</name>
</gene>
<proteinExistence type="predicted"/>
<comment type="caution">
    <text evidence="2">The sequence shown here is derived from an EMBL/GenBank/DDBJ whole genome shotgun (WGS) entry which is preliminary data.</text>
</comment>
<dbReference type="EMBL" id="JAQJAC010000008">
    <property type="protein sequence ID" value="KAJ5575235.1"/>
    <property type="molecule type" value="Genomic_DNA"/>
</dbReference>
<dbReference type="Proteomes" id="UP001216150">
    <property type="component" value="Unassembled WGS sequence"/>
</dbReference>
<organism evidence="2 3">
    <name type="scientific">Penicillium hetheringtonii</name>
    <dbReference type="NCBI Taxonomy" id="911720"/>
    <lineage>
        <taxon>Eukaryota</taxon>
        <taxon>Fungi</taxon>
        <taxon>Dikarya</taxon>
        <taxon>Ascomycota</taxon>
        <taxon>Pezizomycotina</taxon>
        <taxon>Eurotiomycetes</taxon>
        <taxon>Eurotiomycetidae</taxon>
        <taxon>Eurotiales</taxon>
        <taxon>Aspergillaceae</taxon>
        <taxon>Penicillium</taxon>
    </lineage>
</organism>
<keyword evidence="3" id="KW-1185">Reference proteome</keyword>
<evidence type="ECO:0000256" key="1">
    <source>
        <dbReference type="SAM" id="MobiDB-lite"/>
    </source>
</evidence>
<sequence>MDIDLHMELPIEPRATTLHQRSRSPVPNPVPLFNIDTDIQSPTRQSSRNRRAQSCQLVWREAEQRWAVLEPFQQEEPWWDQNRTPGSPLDRMPVPGGYPGFYGREIDWVDLPPPYESHGFSPTYVTRLGEGRWSAVAHRVHDTLSGR</sequence>
<dbReference type="AlphaFoldDB" id="A0AAD6GN62"/>
<name>A0AAD6GN62_9EURO</name>
<reference evidence="2 3" key="1">
    <citation type="journal article" date="2023" name="IMA Fungus">
        <title>Comparative genomic study of the Penicillium genus elucidates a diverse pangenome and 15 lateral gene transfer events.</title>
        <authorList>
            <person name="Petersen C."/>
            <person name="Sorensen T."/>
            <person name="Nielsen M.R."/>
            <person name="Sondergaard T.E."/>
            <person name="Sorensen J.L."/>
            <person name="Fitzpatrick D.A."/>
            <person name="Frisvad J.C."/>
            <person name="Nielsen K.L."/>
        </authorList>
    </citation>
    <scope>NUCLEOTIDE SEQUENCE [LARGE SCALE GENOMIC DNA]</scope>
    <source>
        <strain evidence="2 3">IBT 29057</strain>
    </source>
</reference>